<dbReference type="PROSITE" id="PS51257">
    <property type="entry name" value="PROKAR_LIPOPROTEIN"/>
    <property type="match status" value="1"/>
</dbReference>
<sequence>MHVDRRLFLKALTTTSIAVPILTACGGGSNPRNAANPVSTASTANTQNLSSGLRFDHGVASGDPLDDRVILWTRVTPDSANPAAVTVLCEIAEDPAFEQVVLSEQMATGPDRDYTVKLDAAGLLADRRYWYRFSTADTVSPVGRARTLPMPGQFVERLRFAVCSCSSYPHGYFSVYRMIANRDDLDFVLHLGDYIYEYGDGQYGDNASRLLDPPHEIVSLSDYRRRYAHYRKDVDLQTAHATHPFITVWDDHESTNDSYKDGAENHNEGEGDWQERKLRAIQAYFEWMPIRPPTQEQDSIYRDFQYGDLANFMMLDTRLEGREKQLDNPVDPARSEPRDLLGQTQKDWFKHKLATAQGQWKFVGQQVMFAQLQLLEIQRLLPQVPTNDFSPLIAINMDQWDGYPSEREEILDFVDDEGIENLVVLTGDIHTSWANELYKSSAVLTSGVLDDPLGVEFVTPSVTSPGFPEGAAQLVSAILPVVNPHMKYTDLNNKGFILMDVNRQRAQAEYYYAADISDPAQSGVESDKVKTVAVKAGTNRLIEDTPVSRPRQI</sequence>
<feature type="domain" description="Phospholipase D N-terminal" evidence="2">
    <location>
        <begin position="57"/>
        <end position="147"/>
    </location>
</feature>
<dbReference type="AlphaFoldDB" id="A0A7T4R493"/>
<evidence type="ECO:0000313" key="4">
    <source>
        <dbReference type="Proteomes" id="UP000596063"/>
    </source>
</evidence>
<accession>A0A7T4R493</accession>
<proteinExistence type="predicted"/>
<name>A0A7T4R493_9GAMM</name>
<evidence type="ECO:0000313" key="3">
    <source>
        <dbReference type="EMBL" id="QQD20069.1"/>
    </source>
</evidence>
<dbReference type="Gene3D" id="3.60.21.70">
    <property type="entry name" value="PhoD-like phosphatase"/>
    <property type="match status" value="1"/>
</dbReference>
<dbReference type="KEGG" id="snan:I6N98_04420"/>
<dbReference type="Pfam" id="PF09423">
    <property type="entry name" value="PhoD"/>
    <property type="match status" value="1"/>
</dbReference>
<dbReference type="EMBL" id="CP066167">
    <property type="protein sequence ID" value="QQD20069.1"/>
    <property type="molecule type" value="Genomic_DNA"/>
</dbReference>
<dbReference type="InterPro" id="IPR029052">
    <property type="entry name" value="Metallo-depent_PP-like"/>
</dbReference>
<evidence type="ECO:0000259" key="2">
    <source>
        <dbReference type="Pfam" id="PF16655"/>
    </source>
</evidence>
<dbReference type="CDD" id="cd07389">
    <property type="entry name" value="MPP_PhoD"/>
    <property type="match status" value="1"/>
</dbReference>
<reference evidence="3 4" key="1">
    <citation type="submission" date="2020-12" db="EMBL/GenBank/DDBJ databases">
        <authorList>
            <person name="Shan Y."/>
        </authorList>
    </citation>
    <scope>NUCLEOTIDE SEQUENCE [LARGE SCALE GENOMIC DNA]</scope>
    <source>
        <strain evidence="4">csc3.9</strain>
    </source>
</reference>
<dbReference type="InterPro" id="IPR032093">
    <property type="entry name" value="PhoD_N"/>
</dbReference>
<dbReference type="InterPro" id="IPR018946">
    <property type="entry name" value="PhoD-like_MPP"/>
</dbReference>
<dbReference type="Pfam" id="PF16655">
    <property type="entry name" value="PhoD_N"/>
    <property type="match status" value="1"/>
</dbReference>
<dbReference type="SUPFAM" id="SSF56300">
    <property type="entry name" value="Metallo-dependent phosphatases"/>
    <property type="match status" value="1"/>
</dbReference>
<gene>
    <name evidence="3" type="ORF">I6N98_04420</name>
</gene>
<keyword evidence="4" id="KW-1185">Reference proteome</keyword>
<dbReference type="Gene3D" id="2.60.40.380">
    <property type="entry name" value="Purple acid phosphatase-like, N-terminal"/>
    <property type="match status" value="1"/>
</dbReference>
<feature type="domain" description="PhoD-like phosphatase metallophosphatase" evidence="1">
    <location>
        <begin position="160"/>
        <end position="510"/>
    </location>
</feature>
<dbReference type="InterPro" id="IPR052900">
    <property type="entry name" value="Phospholipid_Metab_Enz"/>
</dbReference>
<dbReference type="PANTHER" id="PTHR43606:SF2">
    <property type="entry name" value="ALKALINE PHOSPHATASE FAMILY PROTEIN (AFU_ORTHOLOGUE AFUA_5G03860)"/>
    <property type="match status" value="1"/>
</dbReference>
<dbReference type="PANTHER" id="PTHR43606">
    <property type="entry name" value="PHOSPHATASE, PUTATIVE (AFU_ORTHOLOGUE AFUA_6G08710)-RELATED"/>
    <property type="match status" value="1"/>
</dbReference>
<organism evidence="3 4">
    <name type="scientific">Spongiibacter nanhainus</name>
    <dbReference type="NCBI Taxonomy" id="2794344"/>
    <lineage>
        <taxon>Bacteria</taxon>
        <taxon>Pseudomonadati</taxon>
        <taxon>Pseudomonadota</taxon>
        <taxon>Gammaproteobacteria</taxon>
        <taxon>Cellvibrionales</taxon>
        <taxon>Spongiibacteraceae</taxon>
        <taxon>Spongiibacter</taxon>
    </lineage>
</organism>
<protein>
    <submittedName>
        <fullName evidence="3">Alkaline phosphatase D family protein</fullName>
    </submittedName>
</protein>
<dbReference type="InterPro" id="IPR038607">
    <property type="entry name" value="PhoD-like_sf"/>
</dbReference>
<dbReference type="Proteomes" id="UP000596063">
    <property type="component" value="Chromosome"/>
</dbReference>
<evidence type="ECO:0000259" key="1">
    <source>
        <dbReference type="Pfam" id="PF09423"/>
    </source>
</evidence>